<sequence>MTGRLSNLKSLRVTGSNIQNEELRGSLENFLMAFDTLVNLEILNCFVPVYAIARHSRLVNLRVHISDTWNCQDSRTIFENVDLISLDTLCPQLENLELDIERDTEKDDWPQDVLDTLACGFSRLKTIALHSRVGNLVHANVPIDMWDERHHSFEPKLTYKAAAEIGSNFFATRYRGSTASSVSTVRSEGSGRLQKLTLKCGLSKTMFIQLPGGMSERDAKFNTLTFDMSPPKTIGEEPEMA</sequence>
<dbReference type="Proteomes" id="UP000191612">
    <property type="component" value="Unassembled WGS sequence"/>
</dbReference>
<protein>
    <recommendedName>
        <fullName evidence="3">F-box domain-containing protein</fullName>
    </recommendedName>
</protein>
<dbReference type="STRING" id="60172.A0A1V6QVY7"/>
<dbReference type="EMBL" id="MDYO01000033">
    <property type="protein sequence ID" value="OQD93373.1"/>
    <property type="molecule type" value="Genomic_DNA"/>
</dbReference>
<organism evidence="1 2">
    <name type="scientific">Penicillium solitum</name>
    <dbReference type="NCBI Taxonomy" id="60172"/>
    <lineage>
        <taxon>Eukaryota</taxon>
        <taxon>Fungi</taxon>
        <taxon>Dikarya</taxon>
        <taxon>Ascomycota</taxon>
        <taxon>Pezizomycotina</taxon>
        <taxon>Eurotiomycetes</taxon>
        <taxon>Eurotiomycetidae</taxon>
        <taxon>Eurotiales</taxon>
        <taxon>Aspergillaceae</taxon>
        <taxon>Penicillium</taxon>
    </lineage>
</organism>
<dbReference type="InterPro" id="IPR032675">
    <property type="entry name" value="LRR_dom_sf"/>
</dbReference>
<proteinExistence type="predicted"/>
<dbReference type="Gene3D" id="3.80.10.10">
    <property type="entry name" value="Ribonuclease Inhibitor"/>
    <property type="match status" value="1"/>
</dbReference>
<accession>A0A1V6QVY7</accession>
<gene>
    <name evidence="1" type="ORF">PENSOL_c033G04218</name>
</gene>
<evidence type="ECO:0000313" key="1">
    <source>
        <dbReference type="EMBL" id="OQD93373.1"/>
    </source>
</evidence>
<evidence type="ECO:0008006" key="3">
    <source>
        <dbReference type="Google" id="ProtNLM"/>
    </source>
</evidence>
<evidence type="ECO:0000313" key="2">
    <source>
        <dbReference type="Proteomes" id="UP000191612"/>
    </source>
</evidence>
<comment type="caution">
    <text evidence="1">The sequence shown here is derived from an EMBL/GenBank/DDBJ whole genome shotgun (WGS) entry which is preliminary data.</text>
</comment>
<reference evidence="2" key="1">
    <citation type="journal article" date="2017" name="Nat. Microbiol.">
        <title>Global analysis of biosynthetic gene clusters reveals vast potential of secondary metabolite production in Penicillium species.</title>
        <authorList>
            <person name="Nielsen J.C."/>
            <person name="Grijseels S."/>
            <person name="Prigent S."/>
            <person name="Ji B."/>
            <person name="Dainat J."/>
            <person name="Nielsen K.F."/>
            <person name="Frisvad J.C."/>
            <person name="Workman M."/>
            <person name="Nielsen J."/>
        </authorList>
    </citation>
    <scope>NUCLEOTIDE SEQUENCE [LARGE SCALE GENOMIC DNA]</scope>
    <source>
        <strain evidence="2">IBT 29525</strain>
    </source>
</reference>
<name>A0A1V6QVY7_9EURO</name>
<keyword evidence="2" id="KW-1185">Reference proteome</keyword>
<dbReference type="AlphaFoldDB" id="A0A1V6QVY7"/>